<dbReference type="CDD" id="cd02440">
    <property type="entry name" value="AdoMet_MTases"/>
    <property type="match status" value="1"/>
</dbReference>
<dbReference type="SUPFAM" id="SSF53335">
    <property type="entry name" value="S-adenosyl-L-methionine-dependent methyltransferases"/>
    <property type="match status" value="1"/>
</dbReference>
<sequence>MSTPNHFDTIADVFNRIWYFSDDYKDFVISHIRHDLALTHDDILADIGGGTGSFTSRLANEAQLLRAYCVEPSSAMCEEAAKLSNVSALCFDAHSFLASHTPFTKMLFKEVIHHIKDRDLFWKTVYQSLPHHGKVLIITRPQTIAFPFFEGAKIEFARNQPSQNLLENELRKGGFSLSTYHRSHTFTIAKQDWYTMLRHRFMSDLGAFSDKEIEEGIVEIEHNHPEESIDIIDNLIFIIATKK</sequence>
<dbReference type="PANTHER" id="PTHR43861">
    <property type="entry name" value="TRANS-ACONITATE 2-METHYLTRANSFERASE-RELATED"/>
    <property type="match status" value="1"/>
</dbReference>
<dbReference type="AlphaFoldDB" id="A0A2D3W8P7"/>
<dbReference type="RefSeq" id="WP_294894035.1">
    <property type="nucleotide sequence ID" value="NZ_DLUI01000141.1"/>
</dbReference>
<evidence type="ECO:0000313" key="3">
    <source>
        <dbReference type="Proteomes" id="UP000228859"/>
    </source>
</evidence>
<organism evidence="2 3">
    <name type="scientific">Sulfuricurvum kujiense</name>
    <dbReference type="NCBI Taxonomy" id="148813"/>
    <lineage>
        <taxon>Bacteria</taxon>
        <taxon>Pseudomonadati</taxon>
        <taxon>Campylobacterota</taxon>
        <taxon>Epsilonproteobacteria</taxon>
        <taxon>Campylobacterales</taxon>
        <taxon>Sulfurimonadaceae</taxon>
        <taxon>Sulfuricurvum</taxon>
    </lineage>
</organism>
<name>A0A2D3W8P7_9BACT</name>
<protein>
    <recommendedName>
        <fullName evidence="1">Methyltransferase type 11 domain-containing protein</fullName>
    </recommendedName>
</protein>
<dbReference type="InterPro" id="IPR013216">
    <property type="entry name" value="Methyltransf_11"/>
</dbReference>
<dbReference type="Proteomes" id="UP000228859">
    <property type="component" value="Unassembled WGS sequence"/>
</dbReference>
<evidence type="ECO:0000313" key="2">
    <source>
        <dbReference type="EMBL" id="DAB37712.1"/>
    </source>
</evidence>
<evidence type="ECO:0000259" key="1">
    <source>
        <dbReference type="Pfam" id="PF08241"/>
    </source>
</evidence>
<accession>A0A2D3W8P7</accession>
<dbReference type="GO" id="GO:0008757">
    <property type="term" value="F:S-adenosylmethionine-dependent methyltransferase activity"/>
    <property type="evidence" value="ECO:0007669"/>
    <property type="project" value="InterPro"/>
</dbReference>
<comment type="caution">
    <text evidence="2">The sequence shown here is derived from an EMBL/GenBank/DDBJ whole genome shotgun (WGS) entry which is preliminary data.</text>
</comment>
<feature type="domain" description="Methyltransferase type 11" evidence="1">
    <location>
        <begin position="46"/>
        <end position="137"/>
    </location>
</feature>
<reference evidence="2 3" key="1">
    <citation type="journal article" date="2017" name="Front. Microbiol.">
        <title>Comparative Genomic Analysis of the Class Epsilonproteobacteria and Proposed Reclassification to Epsilonbacteraeota (phyl. nov.).</title>
        <authorList>
            <person name="Waite D.W."/>
            <person name="Vanwonterghem I."/>
            <person name="Rinke C."/>
            <person name="Parks D.H."/>
            <person name="Zhang Y."/>
            <person name="Takai K."/>
            <person name="Sievert S.M."/>
            <person name="Simon J."/>
            <person name="Campbell B.J."/>
            <person name="Hanson T.E."/>
            <person name="Woyke T."/>
            <person name="Klotz M.G."/>
            <person name="Hugenholtz P."/>
        </authorList>
    </citation>
    <scope>NUCLEOTIDE SEQUENCE [LARGE SCALE GENOMIC DNA]</scope>
    <source>
        <strain evidence="2">UBA12443</strain>
    </source>
</reference>
<dbReference type="Gene3D" id="3.40.50.150">
    <property type="entry name" value="Vaccinia Virus protein VP39"/>
    <property type="match status" value="1"/>
</dbReference>
<gene>
    <name evidence="2" type="ORF">CFH83_09765</name>
</gene>
<dbReference type="EMBL" id="DLUI01000141">
    <property type="protein sequence ID" value="DAB37712.1"/>
    <property type="molecule type" value="Genomic_DNA"/>
</dbReference>
<dbReference type="InterPro" id="IPR029063">
    <property type="entry name" value="SAM-dependent_MTases_sf"/>
</dbReference>
<dbReference type="Pfam" id="PF08241">
    <property type="entry name" value="Methyltransf_11"/>
    <property type="match status" value="1"/>
</dbReference>
<proteinExistence type="predicted"/>